<proteinExistence type="predicted"/>
<organism evidence="1 2">
    <name type="scientific">Paxillus rubicundulus Ve08.2h10</name>
    <dbReference type="NCBI Taxonomy" id="930991"/>
    <lineage>
        <taxon>Eukaryota</taxon>
        <taxon>Fungi</taxon>
        <taxon>Dikarya</taxon>
        <taxon>Basidiomycota</taxon>
        <taxon>Agaricomycotina</taxon>
        <taxon>Agaricomycetes</taxon>
        <taxon>Agaricomycetidae</taxon>
        <taxon>Boletales</taxon>
        <taxon>Paxilineae</taxon>
        <taxon>Paxillaceae</taxon>
        <taxon>Paxillus</taxon>
    </lineage>
</organism>
<feature type="non-terminal residue" evidence="1">
    <location>
        <position position="69"/>
    </location>
</feature>
<reference evidence="2" key="2">
    <citation type="submission" date="2015-01" db="EMBL/GenBank/DDBJ databases">
        <title>Evolutionary Origins and Diversification of the Mycorrhizal Mutualists.</title>
        <authorList>
            <consortium name="DOE Joint Genome Institute"/>
            <consortium name="Mycorrhizal Genomics Consortium"/>
            <person name="Kohler A."/>
            <person name="Kuo A."/>
            <person name="Nagy L.G."/>
            <person name="Floudas D."/>
            <person name="Copeland A."/>
            <person name="Barry K.W."/>
            <person name="Cichocki N."/>
            <person name="Veneault-Fourrey C."/>
            <person name="LaButti K."/>
            <person name="Lindquist E.A."/>
            <person name="Lipzen A."/>
            <person name="Lundell T."/>
            <person name="Morin E."/>
            <person name="Murat C."/>
            <person name="Riley R."/>
            <person name="Ohm R."/>
            <person name="Sun H."/>
            <person name="Tunlid A."/>
            <person name="Henrissat B."/>
            <person name="Grigoriev I.V."/>
            <person name="Hibbett D.S."/>
            <person name="Martin F."/>
        </authorList>
    </citation>
    <scope>NUCLEOTIDE SEQUENCE [LARGE SCALE GENOMIC DNA]</scope>
    <source>
        <strain evidence="2">Ve08.2h10</strain>
    </source>
</reference>
<dbReference type="EMBL" id="KN827628">
    <property type="protein sequence ID" value="KIK76179.1"/>
    <property type="molecule type" value="Genomic_DNA"/>
</dbReference>
<reference evidence="1 2" key="1">
    <citation type="submission" date="2014-04" db="EMBL/GenBank/DDBJ databases">
        <authorList>
            <consortium name="DOE Joint Genome Institute"/>
            <person name="Kuo A."/>
            <person name="Kohler A."/>
            <person name="Jargeat P."/>
            <person name="Nagy L.G."/>
            <person name="Floudas D."/>
            <person name="Copeland A."/>
            <person name="Barry K.W."/>
            <person name="Cichocki N."/>
            <person name="Veneault-Fourrey C."/>
            <person name="LaButti K."/>
            <person name="Lindquist E.A."/>
            <person name="Lipzen A."/>
            <person name="Lundell T."/>
            <person name="Morin E."/>
            <person name="Murat C."/>
            <person name="Sun H."/>
            <person name="Tunlid A."/>
            <person name="Henrissat B."/>
            <person name="Grigoriev I.V."/>
            <person name="Hibbett D.S."/>
            <person name="Martin F."/>
            <person name="Nordberg H.P."/>
            <person name="Cantor M.N."/>
            <person name="Hua S.X."/>
        </authorList>
    </citation>
    <scope>NUCLEOTIDE SEQUENCE [LARGE SCALE GENOMIC DNA]</scope>
    <source>
        <strain evidence="1 2">Ve08.2h10</strain>
    </source>
</reference>
<dbReference type="AlphaFoldDB" id="A0A0D0D7E3"/>
<name>A0A0D0D7E3_9AGAM</name>
<dbReference type="Proteomes" id="UP000054538">
    <property type="component" value="Unassembled WGS sequence"/>
</dbReference>
<evidence type="ECO:0000313" key="1">
    <source>
        <dbReference type="EMBL" id="KIK76179.1"/>
    </source>
</evidence>
<evidence type="ECO:0000313" key="2">
    <source>
        <dbReference type="Proteomes" id="UP000054538"/>
    </source>
</evidence>
<gene>
    <name evidence="1" type="ORF">PAXRUDRAFT_96144</name>
</gene>
<dbReference type="HOGENOM" id="CLU_157667_2_1_1"/>
<dbReference type="InParanoid" id="A0A0D0D7E3"/>
<keyword evidence="2" id="KW-1185">Reference proteome</keyword>
<accession>A0A0D0D7E3</accession>
<dbReference type="OrthoDB" id="3264327at2759"/>
<feature type="non-terminal residue" evidence="1">
    <location>
        <position position="1"/>
    </location>
</feature>
<sequence length="69" mass="7814">KDIVCTVNVQHNCIDSDCTEVVGSIVQQERAETTQMKLVIRHKPTPKYLLNTYSIHKYAHIYAALPSSL</sequence>
<protein>
    <submittedName>
        <fullName evidence="1">Uncharacterized protein</fullName>
    </submittedName>
</protein>